<dbReference type="EMBL" id="CP011454">
    <property type="protein sequence ID" value="AMW06435.1"/>
    <property type="molecule type" value="Genomic_DNA"/>
</dbReference>
<evidence type="ECO:0000313" key="2">
    <source>
        <dbReference type="EMBL" id="AMW06435.1"/>
    </source>
</evidence>
<reference evidence="2 3" key="2">
    <citation type="journal article" date="2016" name="Environ. Microbiol. Rep.">
        <title>Metagenomic evidence for the presence of phototrophic Gemmatimonadetes bacteria in diverse environments.</title>
        <authorList>
            <person name="Zeng Y."/>
            <person name="Baumbach J."/>
            <person name="Barbosa E.G."/>
            <person name="Azevedo V."/>
            <person name="Zhang C."/>
            <person name="Koblizek M."/>
        </authorList>
    </citation>
    <scope>NUCLEOTIDE SEQUENCE [LARGE SCALE GENOMIC DNA]</scope>
    <source>
        <strain evidence="2 3">AP64</strain>
    </source>
</reference>
<evidence type="ECO:0000313" key="3">
    <source>
        <dbReference type="Proteomes" id="UP000076404"/>
    </source>
</evidence>
<reference evidence="2 3" key="1">
    <citation type="journal article" date="2014" name="Proc. Natl. Acad. Sci. U.S.A.">
        <title>Functional type 2 photosynthetic reaction centers found in the rare bacterial phylum Gemmatimonadetes.</title>
        <authorList>
            <person name="Zeng Y."/>
            <person name="Feng F."/>
            <person name="Medova H."/>
            <person name="Dean J."/>
            <person name="Koblizek M."/>
        </authorList>
    </citation>
    <scope>NUCLEOTIDE SEQUENCE [LARGE SCALE GENOMIC DNA]</scope>
    <source>
        <strain evidence="2 3">AP64</strain>
    </source>
</reference>
<protein>
    <submittedName>
        <fullName evidence="2">Uncharacterized protein</fullName>
    </submittedName>
</protein>
<name>A0A143BPB7_9BACT</name>
<dbReference type="eggNOG" id="ENOG502Z7KM">
    <property type="taxonomic scope" value="Bacteria"/>
</dbReference>
<evidence type="ECO:0000256" key="1">
    <source>
        <dbReference type="SAM" id="MobiDB-lite"/>
    </source>
</evidence>
<dbReference type="Proteomes" id="UP000076404">
    <property type="component" value="Chromosome"/>
</dbReference>
<dbReference type="AlphaFoldDB" id="A0A143BPB7"/>
<organism evidence="2 3">
    <name type="scientific">Gemmatimonas phototrophica</name>
    <dbReference type="NCBI Taxonomy" id="1379270"/>
    <lineage>
        <taxon>Bacteria</taxon>
        <taxon>Pseudomonadati</taxon>
        <taxon>Gemmatimonadota</taxon>
        <taxon>Gemmatimonadia</taxon>
        <taxon>Gemmatimonadales</taxon>
        <taxon>Gemmatimonadaceae</taxon>
        <taxon>Gemmatimonas</taxon>
    </lineage>
</organism>
<proteinExistence type="predicted"/>
<gene>
    <name evidence="2" type="ORF">GEMMAAP_00355</name>
</gene>
<keyword evidence="3" id="KW-1185">Reference proteome</keyword>
<dbReference type="KEGG" id="gph:GEMMAAP_00355"/>
<feature type="region of interest" description="Disordered" evidence="1">
    <location>
        <begin position="1"/>
        <end position="21"/>
    </location>
</feature>
<feature type="compositionally biased region" description="Low complexity" evidence="1">
    <location>
        <begin position="7"/>
        <end position="21"/>
    </location>
</feature>
<accession>A0A143BPB7</accession>
<sequence>MLSGCASTSTPRPTDLTTPRPTRVVTHVVTHDAKLIGSAVGGVRVTIRDVTTDRILAEGQHDGGTGDTKRIMQDLRKRGDTLFAATGGARYEATVAIAAPTLVDISAEGPLGYPDQLTRASKRLLLFPGRDVGGDGIVLELHGYVIDLMGPDTTQALPASSALRVRARVRMLCSCPTQPGGMWEVRDVVARLVRNGVVVREGALTYGGESSIYTGELAPVESGVYQLEVLAANPGAATFGIVRRRVTIVR</sequence>
<dbReference type="STRING" id="1379270.GEMMAAP_00355"/>